<keyword evidence="1" id="KW-0732">Signal</keyword>
<reference evidence="2" key="1">
    <citation type="journal article" date="2020" name="Stud. Mycol.">
        <title>101 Dothideomycetes genomes: a test case for predicting lifestyles and emergence of pathogens.</title>
        <authorList>
            <person name="Haridas S."/>
            <person name="Albert R."/>
            <person name="Binder M."/>
            <person name="Bloem J."/>
            <person name="Labutti K."/>
            <person name="Salamov A."/>
            <person name="Andreopoulos B."/>
            <person name="Baker S."/>
            <person name="Barry K."/>
            <person name="Bills G."/>
            <person name="Bluhm B."/>
            <person name="Cannon C."/>
            <person name="Castanera R."/>
            <person name="Culley D."/>
            <person name="Daum C."/>
            <person name="Ezra D."/>
            <person name="Gonzalez J."/>
            <person name="Henrissat B."/>
            <person name="Kuo A."/>
            <person name="Liang C."/>
            <person name="Lipzen A."/>
            <person name="Lutzoni F."/>
            <person name="Magnuson J."/>
            <person name="Mondo S."/>
            <person name="Nolan M."/>
            <person name="Ohm R."/>
            <person name="Pangilinan J."/>
            <person name="Park H.-J."/>
            <person name="Ramirez L."/>
            <person name="Alfaro M."/>
            <person name="Sun H."/>
            <person name="Tritt A."/>
            <person name="Yoshinaga Y."/>
            <person name="Zwiers L.-H."/>
            <person name="Turgeon B."/>
            <person name="Goodwin S."/>
            <person name="Spatafora J."/>
            <person name="Crous P."/>
            <person name="Grigoriev I."/>
        </authorList>
    </citation>
    <scope>NUCLEOTIDE SEQUENCE</scope>
    <source>
        <strain evidence="2">CBS 116005</strain>
    </source>
</reference>
<sequence length="83" mass="9169">MRFASRFLPVFAVIASSVADQGDPCYPPDGSYYSFYGDYAVRCSGGIQYPKHCPDYQNDCHCTTEGNAGAKYVLDGDHTQICR</sequence>
<proteinExistence type="predicted"/>
<evidence type="ECO:0000313" key="2">
    <source>
        <dbReference type="EMBL" id="KAF2768537.1"/>
    </source>
</evidence>
<feature type="chain" id="PRO_5026235972" evidence="1">
    <location>
        <begin position="20"/>
        <end position="83"/>
    </location>
</feature>
<dbReference type="EMBL" id="ML995843">
    <property type="protein sequence ID" value="KAF2768537.1"/>
    <property type="molecule type" value="Genomic_DNA"/>
</dbReference>
<dbReference type="AlphaFoldDB" id="A0A6G1L6N4"/>
<protein>
    <submittedName>
        <fullName evidence="2">Uncharacterized protein</fullName>
    </submittedName>
</protein>
<name>A0A6G1L6N4_9PEZI</name>
<evidence type="ECO:0000313" key="3">
    <source>
        <dbReference type="Proteomes" id="UP000799436"/>
    </source>
</evidence>
<dbReference type="Proteomes" id="UP000799436">
    <property type="component" value="Unassembled WGS sequence"/>
</dbReference>
<gene>
    <name evidence="2" type="ORF">EJ03DRAFT_328197</name>
</gene>
<accession>A0A6G1L6N4</accession>
<organism evidence="2 3">
    <name type="scientific">Teratosphaeria nubilosa</name>
    <dbReference type="NCBI Taxonomy" id="161662"/>
    <lineage>
        <taxon>Eukaryota</taxon>
        <taxon>Fungi</taxon>
        <taxon>Dikarya</taxon>
        <taxon>Ascomycota</taxon>
        <taxon>Pezizomycotina</taxon>
        <taxon>Dothideomycetes</taxon>
        <taxon>Dothideomycetidae</taxon>
        <taxon>Mycosphaerellales</taxon>
        <taxon>Teratosphaeriaceae</taxon>
        <taxon>Teratosphaeria</taxon>
    </lineage>
</organism>
<feature type="signal peptide" evidence="1">
    <location>
        <begin position="1"/>
        <end position="19"/>
    </location>
</feature>
<keyword evidence="3" id="KW-1185">Reference proteome</keyword>
<evidence type="ECO:0000256" key="1">
    <source>
        <dbReference type="SAM" id="SignalP"/>
    </source>
</evidence>